<evidence type="ECO:0000256" key="1">
    <source>
        <dbReference type="ARBA" id="ARBA00023125"/>
    </source>
</evidence>
<dbReference type="RefSeq" id="WP_344236554.1">
    <property type="nucleotide sequence ID" value="NZ_BAAAHH010000002.1"/>
</dbReference>
<name>A0ABN1Q7R9_9ACTN</name>
<evidence type="ECO:0000313" key="5">
    <source>
        <dbReference type="Proteomes" id="UP001500665"/>
    </source>
</evidence>
<dbReference type="InterPro" id="IPR050109">
    <property type="entry name" value="HTH-type_TetR-like_transc_reg"/>
</dbReference>
<accession>A0ABN1Q7R9</accession>
<proteinExistence type="predicted"/>
<comment type="caution">
    <text evidence="4">The sequence shown here is derived from an EMBL/GenBank/DDBJ whole genome shotgun (WGS) entry which is preliminary data.</text>
</comment>
<dbReference type="PRINTS" id="PR00455">
    <property type="entry name" value="HTHTETR"/>
</dbReference>
<dbReference type="InterPro" id="IPR001647">
    <property type="entry name" value="HTH_TetR"/>
</dbReference>
<evidence type="ECO:0000259" key="3">
    <source>
        <dbReference type="PROSITE" id="PS50977"/>
    </source>
</evidence>
<keyword evidence="5" id="KW-1185">Reference proteome</keyword>
<evidence type="ECO:0000256" key="2">
    <source>
        <dbReference type="PROSITE-ProRule" id="PRU00335"/>
    </source>
</evidence>
<dbReference type="InterPro" id="IPR009057">
    <property type="entry name" value="Homeodomain-like_sf"/>
</dbReference>
<feature type="DNA-binding region" description="H-T-H motif" evidence="2">
    <location>
        <begin position="29"/>
        <end position="48"/>
    </location>
</feature>
<dbReference type="PROSITE" id="PS50977">
    <property type="entry name" value="HTH_TETR_2"/>
    <property type="match status" value="1"/>
</dbReference>
<dbReference type="PANTHER" id="PTHR30055:SF226">
    <property type="entry name" value="HTH-TYPE TRANSCRIPTIONAL REGULATOR PKSA"/>
    <property type="match status" value="1"/>
</dbReference>
<dbReference type="EMBL" id="BAAAHH010000002">
    <property type="protein sequence ID" value="GAA0938774.1"/>
    <property type="molecule type" value="Genomic_DNA"/>
</dbReference>
<evidence type="ECO:0000313" key="4">
    <source>
        <dbReference type="EMBL" id="GAA0938774.1"/>
    </source>
</evidence>
<dbReference type="Proteomes" id="UP001500665">
    <property type="component" value="Unassembled WGS sequence"/>
</dbReference>
<dbReference type="Pfam" id="PF00440">
    <property type="entry name" value="TetR_N"/>
    <property type="match status" value="1"/>
</dbReference>
<protein>
    <recommendedName>
        <fullName evidence="3">HTH tetR-type domain-containing protein</fullName>
    </recommendedName>
</protein>
<organism evidence="4 5">
    <name type="scientific">Actinocorallia libanotica</name>
    <dbReference type="NCBI Taxonomy" id="46162"/>
    <lineage>
        <taxon>Bacteria</taxon>
        <taxon>Bacillati</taxon>
        <taxon>Actinomycetota</taxon>
        <taxon>Actinomycetes</taxon>
        <taxon>Streptosporangiales</taxon>
        <taxon>Thermomonosporaceae</taxon>
        <taxon>Actinocorallia</taxon>
    </lineage>
</organism>
<sequence>MARSSSGLRERLLASALRLFVQHGYRGTSLADIAADVGCSKASLLYHFSNKKMLLAELLLPASWEASKLIARLEHLDGRAAAVAATGGFADLSLRFRREIKLLFDNLGDLASLPELGVEGVEDIGEQLIDAMAGRSAEPDARVAALMALSGIFLTSAAELPYDDETLREAMTAAALRTLGRTGA</sequence>
<reference evidence="4 5" key="1">
    <citation type="journal article" date="2019" name="Int. J. Syst. Evol. Microbiol.">
        <title>The Global Catalogue of Microorganisms (GCM) 10K type strain sequencing project: providing services to taxonomists for standard genome sequencing and annotation.</title>
        <authorList>
            <consortium name="The Broad Institute Genomics Platform"/>
            <consortium name="The Broad Institute Genome Sequencing Center for Infectious Disease"/>
            <person name="Wu L."/>
            <person name="Ma J."/>
        </authorList>
    </citation>
    <scope>NUCLEOTIDE SEQUENCE [LARGE SCALE GENOMIC DNA]</scope>
    <source>
        <strain evidence="4 5">JCM 10696</strain>
    </source>
</reference>
<dbReference type="Gene3D" id="1.10.357.10">
    <property type="entry name" value="Tetracycline Repressor, domain 2"/>
    <property type="match status" value="1"/>
</dbReference>
<gene>
    <name evidence="4" type="ORF">GCM10009550_06750</name>
</gene>
<dbReference type="SUPFAM" id="SSF46689">
    <property type="entry name" value="Homeodomain-like"/>
    <property type="match status" value="1"/>
</dbReference>
<feature type="domain" description="HTH tetR-type" evidence="3">
    <location>
        <begin position="6"/>
        <end position="66"/>
    </location>
</feature>
<dbReference type="PANTHER" id="PTHR30055">
    <property type="entry name" value="HTH-TYPE TRANSCRIPTIONAL REGULATOR RUTR"/>
    <property type="match status" value="1"/>
</dbReference>
<keyword evidence="1 2" id="KW-0238">DNA-binding</keyword>